<dbReference type="PANTHER" id="PTHR22888:SF9">
    <property type="entry name" value="CYTOCHROME C OXIDASE SUBUNIT 2"/>
    <property type="match status" value="1"/>
</dbReference>
<dbReference type="Pfam" id="PF00116">
    <property type="entry name" value="COX2"/>
    <property type="match status" value="1"/>
</dbReference>
<evidence type="ECO:0000256" key="4">
    <source>
        <dbReference type="ARBA" id="ARBA00022660"/>
    </source>
</evidence>
<dbReference type="SUPFAM" id="SSF81464">
    <property type="entry name" value="Cytochrome c oxidase subunit II-like, transmembrane region"/>
    <property type="match status" value="1"/>
</dbReference>
<feature type="signal peptide" evidence="17">
    <location>
        <begin position="1"/>
        <end position="29"/>
    </location>
</feature>
<dbReference type="PROSITE" id="PS50999">
    <property type="entry name" value="COX2_TM"/>
    <property type="match status" value="1"/>
</dbReference>
<evidence type="ECO:0000256" key="10">
    <source>
        <dbReference type="ARBA" id="ARBA00023008"/>
    </source>
</evidence>
<evidence type="ECO:0000256" key="12">
    <source>
        <dbReference type="ARBA" id="ARBA00024688"/>
    </source>
</evidence>
<feature type="transmembrane region" description="Helical" evidence="16">
    <location>
        <begin position="98"/>
        <end position="120"/>
    </location>
</feature>
<evidence type="ECO:0000256" key="1">
    <source>
        <dbReference type="ARBA" id="ARBA00004141"/>
    </source>
</evidence>
<keyword evidence="7" id="KW-1278">Translocase</keyword>
<proteinExistence type="inferred from homology"/>
<evidence type="ECO:0000256" key="6">
    <source>
        <dbReference type="ARBA" id="ARBA00022723"/>
    </source>
</evidence>
<evidence type="ECO:0000256" key="9">
    <source>
        <dbReference type="ARBA" id="ARBA00022989"/>
    </source>
</evidence>
<evidence type="ECO:0000256" key="16">
    <source>
        <dbReference type="SAM" id="Phobius"/>
    </source>
</evidence>
<feature type="transmembrane region" description="Helical" evidence="16">
    <location>
        <begin position="56"/>
        <end position="77"/>
    </location>
</feature>
<evidence type="ECO:0000256" key="15">
    <source>
        <dbReference type="RuleBase" id="RU004024"/>
    </source>
</evidence>
<dbReference type="PROSITE" id="PS50857">
    <property type="entry name" value="COX2_CUA"/>
    <property type="match status" value="1"/>
</dbReference>
<evidence type="ECO:0000256" key="2">
    <source>
        <dbReference type="ARBA" id="ARBA00007866"/>
    </source>
</evidence>
<dbReference type="InterPro" id="IPR014222">
    <property type="entry name" value="Cyt_c_oxidase_su2"/>
</dbReference>
<evidence type="ECO:0000259" key="18">
    <source>
        <dbReference type="PROSITE" id="PS50857"/>
    </source>
</evidence>
<evidence type="ECO:0000313" key="20">
    <source>
        <dbReference type="EMBL" id="SFK12591.1"/>
    </source>
</evidence>
<comment type="similarity">
    <text evidence="2 14">Belongs to the cytochrome c oxidase subunit 2 family.</text>
</comment>
<evidence type="ECO:0000256" key="11">
    <source>
        <dbReference type="ARBA" id="ARBA00023136"/>
    </source>
</evidence>
<dbReference type="Gene3D" id="2.60.40.420">
    <property type="entry name" value="Cupredoxins - blue copper proteins"/>
    <property type="match status" value="1"/>
</dbReference>
<evidence type="ECO:0000256" key="5">
    <source>
        <dbReference type="ARBA" id="ARBA00022692"/>
    </source>
</evidence>
<feature type="domain" description="Cytochrome oxidase subunit II copper A binding" evidence="18">
    <location>
        <begin position="127"/>
        <end position="272"/>
    </location>
</feature>
<dbReference type="CDD" id="cd13912">
    <property type="entry name" value="CcO_II_C"/>
    <property type="match status" value="1"/>
</dbReference>
<dbReference type="Pfam" id="PF02790">
    <property type="entry name" value="COX2_TM"/>
    <property type="match status" value="1"/>
</dbReference>
<evidence type="ECO:0000256" key="17">
    <source>
        <dbReference type="SAM" id="SignalP"/>
    </source>
</evidence>
<keyword evidence="4 14" id="KW-0679">Respiratory chain</keyword>
<protein>
    <recommendedName>
        <fullName evidence="15">Cytochrome c oxidase subunit 2</fullName>
        <ecNumber evidence="15">7.1.1.9</ecNumber>
    </recommendedName>
</protein>
<keyword evidence="21" id="KW-1185">Reference proteome</keyword>
<evidence type="ECO:0000256" key="13">
    <source>
        <dbReference type="ARBA" id="ARBA00047816"/>
    </source>
</evidence>
<dbReference type="InterPro" id="IPR036257">
    <property type="entry name" value="Cyt_c_oxidase_su2_TM_sf"/>
</dbReference>
<comment type="cofactor">
    <cofactor evidence="15">
        <name>Cu cation</name>
        <dbReference type="ChEBI" id="CHEBI:23378"/>
    </cofactor>
    <text evidence="15">Binds a copper A center.</text>
</comment>
<comment type="caution">
    <text evidence="20">The sequence shown here is derived from an EMBL/GenBank/DDBJ whole genome shotgun (WGS) entry which is preliminary data.</text>
</comment>
<keyword evidence="5 14" id="KW-0812">Transmembrane</keyword>
<keyword evidence="8 14" id="KW-0249">Electron transport</keyword>
<evidence type="ECO:0000256" key="3">
    <source>
        <dbReference type="ARBA" id="ARBA00022448"/>
    </source>
</evidence>
<feature type="domain" description="Cytochrome oxidase subunit II transmembrane region profile" evidence="19">
    <location>
        <begin position="31"/>
        <end position="126"/>
    </location>
</feature>
<evidence type="ECO:0000313" key="21">
    <source>
        <dbReference type="Proteomes" id="UP000199598"/>
    </source>
</evidence>
<dbReference type="SUPFAM" id="SSF49503">
    <property type="entry name" value="Cupredoxins"/>
    <property type="match status" value="1"/>
</dbReference>
<accession>A0A1I3X1A9</accession>
<dbReference type="InterPro" id="IPR045187">
    <property type="entry name" value="CcO_II"/>
</dbReference>
<name>A0A1I3X1A9_9HYPH</name>
<dbReference type="InterPro" id="IPR011759">
    <property type="entry name" value="Cyt_c_oxidase_su2_TM_dom"/>
</dbReference>
<evidence type="ECO:0000259" key="19">
    <source>
        <dbReference type="PROSITE" id="PS50999"/>
    </source>
</evidence>
<dbReference type="InterPro" id="IPR001505">
    <property type="entry name" value="Copper_CuA"/>
</dbReference>
<dbReference type="PROSITE" id="PS00078">
    <property type="entry name" value="COX2"/>
    <property type="match status" value="1"/>
</dbReference>
<evidence type="ECO:0000256" key="7">
    <source>
        <dbReference type="ARBA" id="ARBA00022967"/>
    </source>
</evidence>
<dbReference type="InterPro" id="IPR002429">
    <property type="entry name" value="CcO_II-like_C"/>
</dbReference>
<comment type="subcellular location">
    <subcellularLocation>
        <location evidence="14">Cell membrane</location>
        <topology evidence="14">Multi-pass membrane protein</topology>
    </subcellularLocation>
    <subcellularLocation>
        <location evidence="1">Membrane</location>
        <topology evidence="1">Multi-pass membrane protein</topology>
    </subcellularLocation>
</comment>
<keyword evidence="10 15" id="KW-0186">Copper</keyword>
<comment type="catalytic activity">
    <reaction evidence="13 15">
        <text>4 Fe(II)-[cytochrome c] + O2 + 8 H(+)(in) = 4 Fe(III)-[cytochrome c] + 2 H2O + 4 H(+)(out)</text>
        <dbReference type="Rhea" id="RHEA:11436"/>
        <dbReference type="Rhea" id="RHEA-COMP:10350"/>
        <dbReference type="Rhea" id="RHEA-COMP:14399"/>
        <dbReference type="ChEBI" id="CHEBI:15377"/>
        <dbReference type="ChEBI" id="CHEBI:15378"/>
        <dbReference type="ChEBI" id="CHEBI:15379"/>
        <dbReference type="ChEBI" id="CHEBI:29033"/>
        <dbReference type="ChEBI" id="CHEBI:29034"/>
        <dbReference type="EC" id="7.1.1.9"/>
    </reaction>
</comment>
<organism evidence="20 21">
    <name type="scientific">Pseudovibrio ascidiaceicola</name>
    <dbReference type="NCBI Taxonomy" id="285279"/>
    <lineage>
        <taxon>Bacteria</taxon>
        <taxon>Pseudomonadati</taxon>
        <taxon>Pseudomonadota</taxon>
        <taxon>Alphaproteobacteria</taxon>
        <taxon>Hyphomicrobiales</taxon>
        <taxon>Stappiaceae</taxon>
        <taxon>Pseudovibrio</taxon>
    </lineage>
</organism>
<dbReference type="InterPro" id="IPR008972">
    <property type="entry name" value="Cupredoxin"/>
</dbReference>
<dbReference type="PRINTS" id="PR01166">
    <property type="entry name" value="CYCOXIDASEII"/>
</dbReference>
<dbReference type="EC" id="7.1.1.9" evidence="15"/>
<keyword evidence="17" id="KW-0732">Signal</keyword>
<evidence type="ECO:0000256" key="8">
    <source>
        <dbReference type="ARBA" id="ARBA00022982"/>
    </source>
</evidence>
<dbReference type="Gene3D" id="1.10.287.90">
    <property type="match status" value="1"/>
</dbReference>
<dbReference type="EMBL" id="FOSK01000002">
    <property type="protein sequence ID" value="SFK12591.1"/>
    <property type="molecule type" value="Genomic_DNA"/>
</dbReference>
<sequence length="307" mass="34090">MKLLKHHLATIAATMAIGLTGFMAGAANAAQPTPWQMGMQPAATTVMEDIRWFNDFTLIIMAGVTVFVALLLLVVIIRFRKKANPTPSRTSHNTMIEVVWTVVPILILVMISVPSFRLLFKQLDIPEYEMTIKATGYQWYWGYEYADEGMEDVSFDALMIQDDERADIMAEKGLTNAELPRLLATDYNIVVPVDTTVRVQVTAADVIHSFAVPAFGIKIDAVPYRLNETWFRADNTGMFYGQCSELCGKDHAFMPIAVQVVTKEQYQAWAEAAKSDVDEANTLLAKLIADEKKVAATAATDVKVASR</sequence>
<keyword evidence="11 16" id="KW-0472">Membrane</keyword>
<feature type="chain" id="PRO_5045979255" description="Cytochrome c oxidase subunit 2" evidence="17">
    <location>
        <begin position="30"/>
        <end position="307"/>
    </location>
</feature>
<gene>
    <name evidence="20" type="ORF">SAMN04488518_102272</name>
</gene>
<reference evidence="20 21" key="1">
    <citation type="submission" date="2016-10" db="EMBL/GenBank/DDBJ databases">
        <authorList>
            <person name="Varghese N."/>
            <person name="Submissions S."/>
        </authorList>
    </citation>
    <scope>NUCLEOTIDE SEQUENCE [LARGE SCALE GENOMIC DNA]</scope>
    <source>
        <strain evidence="20 21">DSM 16392</strain>
    </source>
</reference>
<comment type="function">
    <text evidence="12 15">Subunits I and II form the functional core of the enzyme complex. Electrons originating in cytochrome c are transferred via heme a and Cu(A) to the binuclear center formed by heme a3 and Cu(B).</text>
</comment>
<evidence type="ECO:0000256" key="14">
    <source>
        <dbReference type="RuleBase" id="RU000456"/>
    </source>
</evidence>
<dbReference type="InterPro" id="IPR034210">
    <property type="entry name" value="CcO_II_C"/>
</dbReference>
<dbReference type="Proteomes" id="UP000199598">
    <property type="component" value="Unassembled WGS sequence"/>
</dbReference>
<keyword evidence="6 15" id="KW-0479">Metal-binding</keyword>
<keyword evidence="3 14" id="KW-0813">Transport</keyword>
<dbReference type="NCBIfam" id="TIGR02866">
    <property type="entry name" value="CoxB"/>
    <property type="match status" value="1"/>
</dbReference>
<dbReference type="PANTHER" id="PTHR22888">
    <property type="entry name" value="CYTOCHROME C OXIDASE, SUBUNIT II"/>
    <property type="match status" value="1"/>
</dbReference>
<keyword evidence="9 16" id="KW-1133">Transmembrane helix</keyword>